<gene>
    <name evidence="1" type="ORF">GJU39_13860</name>
</gene>
<evidence type="ECO:0000313" key="2">
    <source>
        <dbReference type="Proteomes" id="UP000487757"/>
    </source>
</evidence>
<evidence type="ECO:0000313" key="1">
    <source>
        <dbReference type="EMBL" id="MRX77172.1"/>
    </source>
</evidence>
<dbReference type="AlphaFoldDB" id="A0A7K0G0N3"/>
<reference evidence="1 2" key="1">
    <citation type="submission" date="2019-11" db="EMBL/GenBank/DDBJ databases">
        <title>Pedobacter petrophilus genome.</title>
        <authorList>
            <person name="Feldbauer M.J."/>
            <person name="Newman J.D."/>
        </authorList>
    </citation>
    <scope>NUCLEOTIDE SEQUENCE [LARGE SCALE GENOMIC DNA]</scope>
    <source>
        <strain evidence="1 2">LMG 29686</strain>
    </source>
</reference>
<organism evidence="1 2">
    <name type="scientific">Pedobacter petrophilus</name>
    <dbReference type="NCBI Taxonomy" id="1908241"/>
    <lineage>
        <taxon>Bacteria</taxon>
        <taxon>Pseudomonadati</taxon>
        <taxon>Bacteroidota</taxon>
        <taxon>Sphingobacteriia</taxon>
        <taxon>Sphingobacteriales</taxon>
        <taxon>Sphingobacteriaceae</taxon>
        <taxon>Pedobacter</taxon>
    </lineage>
</organism>
<dbReference type="Proteomes" id="UP000487757">
    <property type="component" value="Unassembled WGS sequence"/>
</dbReference>
<accession>A0A7K0G0N3</accession>
<comment type="caution">
    <text evidence="1">The sequence shown here is derived from an EMBL/GenBank/DDBJ whole genome shotgun (WGS) entry which is preliminary data.</text>
</comment>
<dbReference type="EMBL" id="WKKH01000021">
    <property type="protein sequence ID" value="MRX77172.1"/>
    <property type="molecule type" value="Genomic_DNA"/>
</dbReference>
<protein>
    <submittedName>
        <fullName evidence="1">Uncharacterized protein</fullName>
    </submittedName>
</protein>
<name>A0A7K0G0N3_9SPHI</name>
<proteinExistence type="predicted"/>
<dbReference type="RefSeq" id="WP_154281436.1">
    <property type="nucleotide sequence ID" value="NZ_JBHUJQ010000001.1"/>
</dbReference>
<dbReference type="OrthoDB" id="1098499at2"/>
<sequence length="472" mass="52006">MKKINTLLLLLVVIISACKKDQNEVKETALFSRSNSMLKGSRPLHAGDPNLDASWDWTQHSWTAYFNNADGSVGSVTTLNPFIDGAQKVYGNVDASKADMYPANGWMLVSRDFGTSTEANAYPFLLLYNKYRGVLRVCVLRTYDVLSSYQQITLSYASNVSYPDLFKYSSTRSPYTIENGSYINENPLSDSFKQTAITFSGVQQWMIADFDVSGYSSSFDPNTSFNISVSEIAQSDVVLEGNIQLDGTAQPQSAGASDLGLIKNVASFYTKTVEGVATVTKIPKDDIVGTFVGGPNVFLKGLLQLVNLTGFSGGGTSVPYNIKLKGSTTQTGSIKLNSPKASFSVYLIPNVSSSAYRAVQNIPWGIFHLIGTNAYVDESYVEGYEGSEYYKYVQFPPNFFKNSLIINPAIANEVEDVEVLYGLPGVGIRFWPIAEFDQDTRYIYGGANVAELYYGLKIAFKNGNIIFKRIYY</sequence>
<dbReference type="PROSITE" id="PS51257">
    <property type="entry name" value="PROKAR_LIPOPROTEIN"/>
    <property type="match status" value="1"/>
</dbReference>
<keyword evidence="2" id="KW-1185">Reference proteome</keyword>